<dbReference type="NCBIfam" id="NF002571">
    <property type="entry name" value="PRK02220.1"/>
    <property type="match status" value="1"/>
</dbReference>
<evidence type="ECO:0000313" key="6">
    <source>
        <dbReference type="Proteomes" id="UP000290932"/>
    </source>
</evidence>
<dbReference type="SUPFAM" id="SSF55331">
    <property type="entry name" value="Tautomerase/MIF"/>
    <property type="match status" value="1"/>
</dbReference>
<evidence type="ECO:0000256" key="3">
    <source>
        <dbReference type="PIRSR" id="PIRSR618191-1"/>
    </source>
</evidence>
<organism evidence="5 6">
    <name type="scientific">Methanoculleus taiwanensis</name>
    <dbReference type="NCBI Taxonomy" id="1550565"/>
    <lineage>
        <taxon>Archaea</taxon>
        <taxon>Methanobacteriati</taxon>
        <taxon>Methanobacteriota</taxon>
        <taxon>Stenosarchaea group</taxon>
        <taxon>Methanomicrobia</taxon>
        <taxon>Methanomicrobiales</taxon>
        <taxon>Methanomicrobiaceae</taxon>
        <taxon>Methanoculleus</taxon>
    </lineage>
</organism>
<feature type="active site" description="Proton acceptor; via imino nitrogen" evidence="3">
    <location>
        <position position="2"/>
    </location>
</feature>
<evidence type="ECO:0000313" key="5">
    <source>
        <dbReference type="EMBL" id="RXE56720.1"/>
    </source>
</evidence>
<dbReference type="RefSeq" id="WP_128692440.1">
    <property type="nucleotide sequence ID" value="NZ_LHQS01000001.1"/>
</dbReference>
<keyword evidence="2" id="KW-0413">Isomerase</keyword>
<name>A0A498H3U9_9EURY</name>
<dbReference type="InterPro" id="IPR004370">
    <property type="entry name" value="4-OT-like_dom"/>
</dbReference>
<comment type="caution">
    <text evidence="5">The sequence shown here is derived from an EMBL/GenBank/DDBJ whole genome shotgun (WGS) entry which is preliminary data.</text>
</comment>
<feature type="domain" description="4-oxalocrotonate tautomerase-like" evidence="4">
    <location>
        <begin position="2"/>
        <end position="59"/>
    </location>
</feature>
<dbReference type="InterPro" id="IPR014347">
    <property type="entry name" value="Tautomerase/MIF_sf"/>
</dbReference>
<dbReference type="InterPro" id="IPR018191">
    <property type="entry name" value="4-OT"/>
</dbReference>
<evidence type="ECO:0000256" key="2">
    <source>
        <dbReference type="ARBA" id="ARBA00023235"/>
    </source>
</evidence>
<dbReference type="PANTHER" id="PTHR35530:SF1">
    <property type="entry name" value="2-HYDROXYMUCONATE TAUTOMERASE"/>
    <property type="match status" value="1"/>
</dbReference>
<reference evidence="5 6" key="1">
    <citation type="journal article" date="2015" name="Int. J. Syst. Evol. Microbiol.">
        <title>Methanoculleus taiwanensis sp. nov., a methanogen isolated from deep marine sediment at the deformation front area near Taiwan.</title>
        <authorList>
            <person name="Weng C.Y."/>
            <person name="Chen S.C."/>
            <person name="Lai M.C."/>
            <person name="Wu S.Y."/>
            <person name="Lin S."/>
            <person name="Yang T.F."/>
            <person name="Chen P.C."/>
        </authorList>
    </citation>
    <scope>NUCLEOTIDE SEQUENCE [LARGE SCALE GENOMIC DNA]</scope>
    <source>
        <strain evidence="5 6">CYW4</strain>
    </source>
</reference>
<dbReference type="PANTHER" id="PTHR35530">
    <property type="entry name" value="TAUTOMERASE-RELATED"/>
    <property type="match status" value="1"/>
</dbReference>
<proteinExistence type="inferred from homology"/>
<dbReference type="GO" id="GO:0016853">
    <property type="term" value="F:isomerase activity"/>
    <property type="evidence" value="ECO:0007669"/>
    <property type="project" value="UniProtKB-KW"/>
</dbReference>
<dbReference type="Proteomes" id="UP000290932">
    <property type="component" value="Unassembled WGS sequence"/>
</dbReference>
<dbReference type="Gene3D" id="3.30.429.10">
    <property type="entry name" value="Macrophage Migration Inhibitory Factor"/>
    <property type="match status" value="1"/>
</dbReference>
<evidence type="ECO:0000259" key="4">
    <source>
        <dbReference type="Pfam" id="PF01361"/>
    </source>
</evidence>
<keyword evidence="6" id="KW-1185">Reference proteome</keyword>
<dbReference type="AlphaFoldDB" id="A0A498H3U9"/>
<accession>A0A498H3U9</accession>
<sequence length="61" mass="6794">MPVVTIQMSKGRSLEQKRQLVEEITNTIVNTLGVDPGWVTVLINELERENIAKSGKLLSES</sequence>
<dbReference type="OrthoDB" id="8161at2157"/>
<comment type="similarity">
    <text evidence="1">Belongs to the 4-oxalocrotonate tautomerase family.</text>
</comment>
<dbReference type="Pfam" id="PF01361">
    <property type="entry name" value="Tautomerase"/>
    <property type="match status" value="1"/>
</dbReference>
<dbReference type="EMBL" id="LHQS01000001">
    <property type="protein sequence ID" value="RXE56720.1"/>
    <property type="molecule type" value="Genomic_DNA"/>
</dbReference>
<evidence type="ECO:0000256" key="1">
    <source>
        <dbReference type="ARBA" id="ARBA00006723"/>
    </source>
</evidence>
<protein>
    <submittedName>
        <fullName evidence="5">4-oxalocrotonate tautomerase</fullName>
    </submittedName>
</protein>
<gene>
    <name evidence="5" type="ORF">ABH15_00625</name>
</gene>
<dbReference type="NCBIfam" id="TIGR00013">
    <property type="entry name" value="taut"/>
    <property type="match status" value="1"/>
</dbReference>